<name>A0A1I5TCB4_9RHOB</name>
<dbReference type="UniPathway" id="UPA00067">
    <property type="reaction ID" value="UER00122"/>
</dbReference>
<evidence type="ECO:0000256" key="1">
    <source>
        <dbReference type="ARBA" id="ARBA00004978"/>
    </source>
</evidence>
<evidence type="ECO:0000256" key="6">
    <source>
        <dbReference type="ARBA" id="ARBA00023315"/>
    </source>
</evidence>
<comment type="catalytic activity">
    <reaction evidence="7 8">
        <text>L-2,4-diaminobutanoate + acetyl-CoA = (2S)-4-acetamido-2-aminobutanoate + CoA + H(+)</text>
        <dbReference type="Rhea" id="RHEA:16901"/>
        <dbReference type="ChEBI" id="CHEBI:15378"/>
        <dbReference type="ChEBI" id="CHEBI:57287"/>
        <dbReference type="ChEBI" id="CHEBI:57288"/>
        <dbReference type="ChEBI" id="CHEBI:58761"/>
        <dbReference type="ChEBI" id="CHEBI:58929"/>
        <dbReference type="EC" id="2.3.1.178"/>
    </reaction>
</comment>
<dbReference type="Pfam" id="PF00583">
    <property type="entry name" value="Acetyltransf_1"/>
    <property type="match status" value="1"/>
</dbReference>
<dbReference type="Proteomes" id="UP000199356">
    <property type="component" value="Unassembled WGS sequence"/>
</dbReference>
<dbReference type="AlphaFoldDB" id="A0A1I5TCB4"/>
<dbReference type="CDD" id="cd04301">
    <property type="entry name" value="NAT_SF"/>
    <property type="match status" value="1"/>
</dbReference>
<dbReference type="SUPFAM" id="SSF55729">
    <property type="entry name" value="Acyl-CoA N-acyltransferases (Nat)"/>
    <property type="match status" value="1"/>
</dbReference>
<feature type="region of interest" description="Disordered" evidence="9">
    <location>
        <begin position="1"/>
        <end position="20"/>
    </location>
</feature>
<dbReference type="InterPro" id="IPR012772">
    <property type="entry name" value="Ectoine_EctA"/>
</dbReference>
<evidence type="ECO:0000256" key="7">
    <source>
        <dbReference type="ARBA" id="ARBA00048924"/>
    </source>
</evidence>
<sequence length="176" mass="19638">MTKTATNMPRKPIALRKPTGEDGSAVWSLVKECKPLDENSMYCNLIQCDHFADTCVIAELDGDTVGWISAYIVPEDPETLFVWQVAVSEKARGQGLARRMLKDILSREICADVSKLQTTITKDNDASWALFTRFAEREGAEIDSEAHFKRDEHFDGQHATEHMVTIAFSEPMSAAA</sequence>
<evidence type="ECO:0000256" key="5">
    <source>
        <dbReference type="ARBA" id="ARBA00022679"/>
    </source>
</evidence>
<gene>
    <name evidence="8" type="primary">ectA</name>
    <name evidence="11" type="ORF">SAMN04488047_11344</name>
</gene>
<proteinExistence type="inferred from homology"/>
<dbReference type="EMBL" id="FOXA01000013">
    <property type="protein sequence ID" value="SFP80670.1"/>
    <property type="molecule type" value="Genomic_DNA"/>
</dbReference>
<dbReference type="GO" id="GO:0019491">
    <property type="term" value="P:ectoine biosynthetic process"/>
    <property type="evidence" value="ECO:0007669"/>
    <property type="project" value="UniProtKB-UniPathway"/>
</dbReference>
<dbReference type="InterPro" id="IPR016181">
    <property type="entry name" value="Acyl_CoA_acyltransferase"/>
</dbReference>
<evidence type="ECO:0000256" key="8">
    <source>
        <dbReference type="RuleBase" id="RU365045"/>
    </source>
</evidence>
<comment type="function">
    <text evidence="8">Catalyzes the acetylation of L-2,4-diaminobutyrate (DABA) to gamma-N-acetyl-alpha,gamma-diaminobutyric acid (ADABA) with acetyl coenzyme A.</text>
</comment>
<dbReference type="InterPro" id="IPR000182">
    <property type="entry name" value="GNAT_dom"/>
</dbReference>
<keyword evidence="6 8" id="KW-0012">Acyltransferase</keyword>
<evidence type="ECO:0000256" key="3">
    <source>
        <dbReference type="ARBA" id="ARBA00012355"/>
    </source>
</evidence>
<dbReference type="Gene3D" id="3.40.630.30">
    <property type="match status" value="1"/>
</dbReference>
<keyword evidence="12" id="KW-1185">Reference proteome</keyword>
<dbReference type="STRING" id="441119.SAMN04488047_11344"/>
<evidence type="ECO:0000256" key="4">
    <source>
        <dbReference type="ARBA" id="ARBA00017935"/>
    </source>
</evidence>
<dbReference type="NCBIfam" id="TIGR02406">
    <property type="entry name" value="ectoine_EctA"/>
    <property type="match status" value="1"/>
</dbReference>
<keyword evidence="5 8" id="KW-0808">Transferase</keyword>
<dbReference type="PROSITE" id="PS51186">
    <property type="entry name" value="GNAT"/>
    <property type="match status" value="1"/>
</dbReference>
<dbReference type="EC" id="2.3.1.178" evidence="3 8"/>
<evidence type="ECO:0000313" key="11">
    <source>
        <dbReference type="EMBL" id="SFP80670.1"/>
    </source>
</evidence>
<evidence type="ECO:0000313" key="12">
    <source>
        <dbReference type="Proteomes" id="UP000199356"/>
    </source>
</evidence>
<dbReference type="GO" id="GO:0033816">
    <property type="term" value="F:diaminobutyrate acetyltransferase activity"/>
    <property type="evidence" value="ECO:0007669"/>
    <property type="project" value="UniProtKB-EC"/>
</dbReference>
<feature type="domain" description="N-acetyltransferase" evidence="10">
    <location>
        <begin position="13"/>
        <end position="167"/>
    </location>
</feature>
<accession>A0A1I5TCB4</accession>
<organism evidence="11 12">
    <name type="scientific">Tranquillimonas alkanivorans</name>
    <dbReference type="NCBI Taxonomy" id="441119"/>
    <lineage>
        <taxon>Bacteria</taxon>
        <taxon>Pseudomonadati</taxon>
        <taxon>Pseudomonadota</taxon>
        <taxon>Alphaproteobacteria</taxon>
        <taxon>Rhodobacterales</taxon>
        <taxon>Roseobacteraceae</taxon>
        <taxon>Tranquillimonas</taxon>
    </lineage>
</organism>
<evidence type="ECO:0000256" key="9">
    <source>
        <dbReference type="SAM" id="MobiDB-lite"/>
    </source>
</evidence>
<comment type="pathway">
    <text evidence="1 8">Amine and polyamine biosynthesis; ectoine biosynthesis; L-ectoine from L-aspartate 4-semialdehyde: step 2/3.</text>
</comment>
<protein>
    <recommendedName>
        <fullName evidence="4 8">L-2,4-diaminobutyric acid acetyltransferase</fullName>
        <shortName evidence="8">DABA acetyltransferase</shortName>
        <ecNumber evidence="3 8">2.3.1.178</ecNumber>
    </recommendedName>
</protein>
<evidence type="ECO:0000259" key="10">
    <source>
        <dbReference type="PROSITE" id="PS51186"/>
    </source>
</evidence>
<reference evidence="11 12" key="1">
    <citation type="submission" date="2016-10" db="EMBL/GenBank/DDBJ databases">
        <authorList>
            <person name="de Groot N.N."/>
        </authorList>
    </citation>
    <scope>NUCLEOTIDE SEQUENCE [LARGE SCALE GENOMIC DNA]</scope>
    <source>
        <strain evidence="11 12">DSM 19547</strain>
    </source>
</reference>
<comment type="similarity">
    <text evidence="2 8">Belongs to the acetyltransferase family. EctA subfamily.</text>
</comment>
<evidence type="ECO:0000256" key="2">
    <source>
        <dbReference type="ARBA" id="ARBA00010712"/>
    </source>
</evidence>